<accession>A0A0E9QKH5</accession>
<evidence type="ECO:0000313" key="1">
    <source>
        <dbReference type="EMBL" id="JAH16603.1"/>
    </source>
</evidence>
<proteinExistence type="predicted"/>
<name>A0A0E9QKH5_ANGAN</name>
<dbReference type="AlphaFoldDB" id="A0A0E9QKH5"/>
<sequence>MDTEKKKYNAGYPRLQKIDTHFIHHFDPVKLLTNAQHAHQMHRKALCVCRGFPTQH</sequence>
<reference evidence="1" key="1">
    <citation type="submission" date="2014-11" db="EMBL/GenBank/DDBJ databases">
        <authorList>
            <person name="Amaro Gonzalez C."/>
        </authorList>
    </citation>
    <scope>NUCLEOTIDE SEQUENCE</scope>
</reference>
<protein>
    <submittedName>
        <fullName evidence="1">Uncharacterized protein</fullName>
    </submittedName>
</protein>
<dbReference type="EMBL" id="GBXM01091974">
    <property type="protein sequence ID" value="JAH16603.1"/>
    <property type="molecule type" value="Transcribed_RNA"/>
</dbReference>
<organism evidence="1">
    <name type="scientific">Anguilla anguilla</name>
    <name type="common">European freshwater eel</name>
    <name type="synonym">Muraena anguilla</name>
    <dbReference type="NCBI Taxonomy" id="7936"/>
    <lineage>
        <taxon>Eukaryota</taxon>
        <taxon>Metazoa</taxon>
        <taxon>Chordata</taxon>
        <taxon>Craniata</taxon>
        <taxon>Vertebrata</taxon>
        <taxon>Euteleostomi</taxon>
        <taxon>Actinopterygii</taxon>
        <taxon>Neopterygii</taxon>
        <taxon>Teleostei</taxon>
        <taxon>Anguilliformes</taxon>
        <taxon>Anguillidae</taxon>
        <taxon>Anguilla</taxon>
    </lineage>
</organism>
<reference evidence="1" key="2">
    <citation type="journal article" date="2015" name="Fish Shellfish Immunol.">
        <title>Early steps in the European eel (Anguilla anguilla)-Vibrio vulnificus interaction in the gills: Role of the RtxA13 toxin.</title>
        <authorList>
            <person name="Callol A."/>
            <person name="Pajuelo D."/>
            <person name="Ebbesson L."/>
            <person name="Teles M."/>
            <person name="MacKenzie S."/>
            <person name="Amaro C."/>
        </authorList>
    </citation>
    <scope>NUCLEOTIDE SEQUENCE</scope>
</reference>